<evidence type="ECO:0000313" key="4">
    <source>
        <dbReference type="Proteomes" id="UP000237846"/>
    </source>
</evidence>
<dbReference type="PANTHER" id="PTHR21180">
    <property type="entry name" value="ENDONUCLEASE/EXONUCLEASE/PHOSPHATASE FAMILY DOMAIN-CONTAINING PROTEIN 1"/>
    <property type="match status" value="1"/>
</dbReference>
<dbReference type="Pfam" id="PF10531">
    <property type="entry name" value="SLBB"/>
    <property type="match status" value="1"/>
</dbReference>
<protein>
    <submittedName>
        <fullName evidence="3">ComEA protein</fullName>
    </submittedName>
</protein>
<feature type="region of interest" description="Disordered" evidence="1">
    <location>
        <begin position="30"/>
        <end position="49"/>
    </location>
</feature>
<dbReference type="Gene3D" id="1.10.150.320">
    <property type="entry name" value="Photosystem II 12 kDa extrinsic protein"/>
    <property type="match status" value="1"/>
</dbReference>
<dbReference type="GO" id="GO:0015628">
    <property type="term" value="P:protein secretion by the type II secretion system"/>
    <property type="evidence" value="ECO:0007669"/>
    <property type="project" value="TreeGrafter"/>
</dbReference>
<dbReference type="EMBL" id="PVZC01000001">
    <property type="protein sequence ID" value="PRY02676.1"/>
    <property type="molecule type" value="Genomic_DNA"/>
</dbReference>
<comment type="caution">
    <text evidence="3">The sequence shown here is derived from an EMBL/GenBank/DDBJ whole genome shotgun (WGS) entry which is preliminary data.</text>
</comment>
<dbReference type="InterPro" id="IPR003583">
    <property type="entry name" value="Hlx-hairpin-Hlx_DNA-bd_motif"/>
</dbReference>
<dbReference type="Pfam" id="PF12836">
    <property type="entry name" value="HHH_3"/>
    <property type="match status" value="1"/>
</dbReference>
<feature type="domain" description="Helix-hairpin-helix DNA-binding motif class 1" evidence="2">
    <location>
        <begin position="173"/>
        <end position="192"/>
    </location>
</feature>
<proteinExistence type="predicted"/>
<dbReference type="SUPFAM" id="SSF47781">
    <property type="entry name" value="RuvA domain 2-like"/>
    <property type="match status" value="1"/>
</dbReference>
<gene>
    <name evidence="3" type="ORF">CLV72_1011279</name>
</gene>
<organism evidence="3 4">
    <name type="scientific">Allonocardiopsis opalescens</name>
    <dbReference type="NCBI Taxonomy" id="1144618"/>
    <lineage>
        <taxon>Bacteria</taxon>
        <taxon>Bacillati</taxon>
        <taxon>Actinomycetota</taxon>
        <taxon>Actinomycetes</taxon>
        <taxon>Streptosporangiales</taxon>
        <taxon>Allonocardiopsis</taxon>
    </lineage>
</organism>
<evidence type="ECO:0000259" key="2">
    <source>
        <dbReference type="SMART" id="SM00278"/>
    </source>
</evidence>
<dbReference type="RefSeq" id="WP_245929941.1">
    <property type="nucleotide sequence ID" value="NZ_PVZC01000001.1"/>
</dbReference>
<dbReference type="Gene3D" id="3.10.560.10">
    <property type="entry name" value="Outer membrane lipoprotein wza domain like"/>
    <property type="match status" value="1"/>
</dbReference>
<dbReference type="InterPro" id="IPR019554">
    <property type="entry name" value="Soluble_ligand-bd"/>
</dbReference>
<evidence type="ECO:0000313" key="3">
    <source>
        <dbReference type="EMBL" id="PRY02676.1"/>
    </source>
</evidence>
<dbReference type="InterPro" id="IPR051675">
    <property type="entry name" value="Endo/Exo/Phosphatase_dom_1"/>
</dbReference>
<dbReference type="AlphaFoldDB" id="A0A2T0QFG8"/>
<dbReference type="GO" id="GO:0015627">
    <property type="term" value="C:type II protein secretion system complex"/>
    <property type="evidence" value="ECO:0007669"/>
    <property type="project" value="TreeGrafter"/>
</dbReference>
<dbReference type="GO" id="GO:0006281">
    <property type="term" value="P:DNA repair"/>
    <property type="evidence" value="ECO:0007669"/>
    <property type="project" value="InterPro"/>
</dbReference>
<dbReference type="Proteomes" id="UP000237846">
    <property type="component" value="Unassembled WGS sequence"/>
</dbReference>
<dbReference type="GO" id="GO:0003677">
    <property type="term" value="F:DNA binding"/>
    <property type="evidence" value="ECO:0007669"/>
    <property type="project" value="InterPro"/>
</dbReference>
<name>A0A2T0QFG8_9ACTN</name>
<keyword evidence="4" id="KW-1185">Reference proteome</keyword>
<dbReference type="InterPro" id="IPR010994">
    <property type="entry name" value="RuvA_2-like"/>
</dbReference>
<dbReference type="PANTHER" id="PTHR21180:SF32">
    <property type="entry name" value="ENDONUCLEASE_EXONUCLEASE_PHOSPHATASE FAMILY DOMAIN-CONTAINING PROTEIN 1"/>
    <property type="match status" value="1"/>
</dbReference>
<evidence type="ECO:0000256" key="1">
    <source>
        <dbReference type="SAM" id="MobiDB-lite"/>
    </source>
</evidence>
<dbReference type="SMART" id="SM00278">
    <property type="entry name" value="HhH1"/>
    <property type="match status" value="2"/>
</dbReference>
<reference evidence="3 4" key="1">
    <citation type="submission" date="2018-03" db="EMBL/GenBank/DDBJ databases">
        <title>Genomic Encyclopedia of Archaeal and Bacterial Type Strains, Phase II (KMG-II): from individual species to whole genera.</title>
        <authorList>
            <person name="Goeker M."/>
        </authorList>
    </citation>
    <scope>NUCLEOTIDE SEQUENCE [LARGE SCALE GENOMIC DNA]</scope>
    <source>
        <strain evidence="3 4">DSM 45601</strain>
    </source>
</reference>
<accession>A0A2T0QFG8</accession>
<sequence length="195" mass="19470">MLAIAAVCLLAGLAALWFTLGTRPHTSGVAVPTASAAPPATSADPTRPAPSASLLVVHVGGRVREPGVLTLPTGSRVVDALAAAGGAEPGADTDTLNLARVLVDGEQILVNTTAPPAPPGQAPAAPPGTAGAAPINLNTATVQQLDSLPGIGPVLAERIIRHRTANQGFTSIDQLRDVSGIGEARFADLAELVTL</sequence>
<feature type="domain" description="Helix-hairpin-helix DNA-binding motif class 1" evidence="2">
    <location>
        <begin position="143"/>
        <end position="162"/>
    </location>
</feature>